<evidence type="ECO:0000259" key="7">
    <source>
        <dbReference type="Pfam" id="PF00291"/>
    </source>
</evidence>
<sequence length="371" mass="39183">MGSFSPDPPKPWVETPLIFSPPLSRAAGCNIFLKLENCQPSGSFKSRGIGNMMSLALAAHSQTAFPHHANGGDQPVHFYCSSGGNAGLACATTATALGAPATIVVPTSTSAFMVSKLRELGAEVVQTGASWAEADAYLRETFLVPPEARPENGAAERRVYVPPFDHPDIWAGASTLVDEIVNEMLVRKRPGGVDAIVCNVGGGGLLNGVMEGLERHRGLLLAGGPGVPRGPPKVLAVETVGAESLHASIQAGELVTLPEITSIATSLGARRVSEKTWEWATRAKEDLISATVTDKEAAMACVRFLDDARILIEVACGATVATAYNGALRRYLGKGLTDEDWGERNVVLVVCGGSNTSWEILDKYKKTYGIE</sequence>
<evidence type="ECO:0000313" key="8">
    <source>
        <dbReference type="EMBL" id="GAB1314961.1"/>
    </source>
</evidence>
<keyword evidence="4" id="KW-0663">Pyridoxal phosphate</keyword>
<comment type="catalytic activity">
    <reaction evidence="6">
        <text>L-serine = pyruvate + NH4(+)</text>
        <dbReference type="Rhea" id="RHEA:19169"/>
        <dbReference type="ChEBI" id="CHEBI:15361"/>
        <dbReference type="ChEBI" id="CHEBI:28938"/>
        <dbReference type="ChEBI" id="CHEBI:33384"/>
        <dbReference type="EC" id="4.3.1.17"/>
    </reaction>
</comment>
<protein>
    <recommendedName>
        <fullName evidence="3">L-serine ammonia-lyase</fullName>
        <ecNumber evidence="3">4.3.1.17</ecNumber>
    </recommendedName>
</protein>
<dbReference type="Pfam" id="PF00291">
    <property type="entry name" value="PALP"/>
    <property type="match status" value="1"/>
</dbReference>
<evidence type="ECO:0000313" key="9">
    <source>
        <dbReference type="Proteomes" id="UP001628179"/>
    </source>
</evidence>
<comment type="cofactor">
    <cofactor evidence="1">
        <name>pyridoxal 5'-phosphate</name>
        <dbReference type="ChEBI" id="CHEBI:597326"/>
    </cofactor>
</comment>
<dbReference type="EMBL" id="BAAFSV010000002">
    <property type="protein sequence ID" value="GAB1314961.1"/>
    <property type="molecule type" value="Genomic_DNA"/>
</dbReference>
<dbReference type="InterPro" id="IPR036052">
    <property type="entry name" value="TrpB-like_PALP_sf"/>
</dbReference>
<dbReference type="RefSeq" id="XP_070916692.1">
    <property type="nucleotide sequence ID" value="XM_071060591.1"/>
</dbReference>
<comment type="caution">
    <text evidence="8">The sequence shown here is derived from an EMBL/GenBank/DDBJ whole genome shotgun (WGS) entry which is preliminary data.</text>
</comment>
<keyword evidence="5" id="KW-0456">Lyase</keyword>
<reference evidence="8 9" key="1">
    <citation type="submission" date="2024-09" db="EMBL/GenBank/DDBJ databases">
        <title>Itraconazole resistance in Madurella fahalii resulting from another homologue of gene encoding cytochrome P450 14-alpha sterol demethylase (CYP51).</title>
        <authorList>
            <person name="Yoshioka I."/>
            <person name="Fahal A.H."/>
            <person name="Kaneko S."/>
            <person name="Yaguchi T."/>
        </authorList>
    </citation>
    <scope>NUCLEOTIDE SEQUENCE [LARGE SCALE GENOMIC DNA]</scope>
    <source>
        <strain evidence="8 9">IFM 68171</strain>
    </source>
</reference>
<evidence type="ECO:0000256" key="4">
    <source>
        <dbReference type="ARBA" id="ARBA00022898"/>
    </source>
</evidence>
<evidence type="ECO:0000256" key="3">
    <source>
        <dbReference type="ARBA" id="ARBA00012093"/>
    </source>
</evidence>
<comment type="similarity">
    <text evidence="2">Belongs to the serine/threonine dehydratase family.</text>
</comment>
<feature type="domain" description="Tryptophan synthase beta chain-like PALP" evidence="7">
    <location>
        <begin position="14"/>
        <end position="352"/>
    </location>
</feature>
<dbReference type="EC" id="4.3.1.17" evidence="3"/>
<keyword evidence="9" id="KW-1185">Reference proteome</keyword>
<dbReference type="InterPro" id="IPR001926">
    <property type="entry name" value="TrpB-like_PALP"/>
</dbReference>
<name>A0ABQ0GB48_9PEZI</name>
<accession>A0ABQ0GB48</accession>
<evidence type="ECO:0000256" key="1">
    <source>
        <dbReference type="ARBA" id="ARBA00001933"/>
    </source>
</evidence>
<dbReference type="PROSITE" id="PS00165">
    <property type="entry name" value="DEHYDRATASE_SER_THR"/>
    <property type="match status" value="1"/>
</dbReference>
<dbReference type="Proteomes" id="UP001628179">
    <property type="component" value="Unassembled WGS sequence"/>
</dbReference>
<gene>
    <name evidence="8" type="primary">CHA1</name>
    <name evidence="8" type="ORF">MFIFM68171_05171</name>
</gene>
<proteinExistence type="inferred from homology"/>
<organism evidence="8 9">
    <name type="scientific">Madurella fahalii</name>
    <dbReference type="NCBI Taxonomy" id="1157608"/>
    <lineage>
        <taxon>Eukaryota</taxon>
        <taxon>Fungi</taxon>
        <taxon>Dikarya</taxon>
        <taxon>Ascomycota</taxon>
        <taxon>Pezizomycotina</taxon>
        <taxon>Sordariomycetes</taxon>
        <taxon>Sordariomycetidae</taxon>
        <taxon>Sordariales</taxon>
        <taxon>Sordariales incertae sedis</taxon>
        <taxon>Madurella</taxon>
    </lineage>
</organism>
<evidence type="ECO:0000256" key="5">
    <source>
        <dbReference type="ARBA" id="ARBA00023239"/>
    </source>
</evidence>
<dbReference type="PANTHER" id="PTHR48078">
    <property type="entry name" value="THREONINE DEHYDRATASE, MITOCHONDRIAL-RELATED"/>
    <property type="match status" value="1"/>
</dbReference>
<evidence type="ECO:0000256" key="2">
    <source>
        <dbReference type="ARBA" id="ARBA00010869"/>
    </source>
</evidence>
<dbReference type="PANTHER" id="PTHR48078:SF2">
    <property type="entry name" value="CATABOLIC L-SERINE_THREONINE DEHYDRATASE"/>
    <property type="match status" value="1"/>
</dbReference>
<dbReference type="SUPFAM" id="SSF53686">
    <property type="entry name" value="Tryptophan synthase beta subunit-like PLP-dependent enzymes"/>
    <property type="match status" value="1"/>
</dbReference>
<dbReference type="Gene3D" id="3.40.50.1100">
    <property type="match status" value="2"/>
</dbReference>
<dbReference type="InterPro" id="IPR050147">
    <property type="entry name" value="Ser/Thr_Dehydratase"/>
</dbReference>
<dbReference type="GeneID" id="98175914"/>
<dbReference type="InterPro" id="IPR000634">
    <property type="entry name" value="Ser/Thr_deHydtase_PyrdxlP-BS"/>
</dbReference>
<evidence type="ECO:0000256" key="6">
    <source>
        <dbReference type="ARBA" id="ARBA00049406"/>
    </source>
</evidence>